<dbReference type="SUPFAM" id="SSF55120">
    <property type="entry name" value="Pseudouridine synthase"/>
    <property type="match status" value="2"/>
</dbReference>
<dbReference type="Proteomes" id="UP000019132">
    <property type="component" value="Unassembled WGS sequence"/>
</dbReference>
<dbReference type="SUPFAM" id="SSF47095">
    <property type="entry name" value="HMG-box"/>
    <property type="match status" value="1"/>
</dbReference>
<reference evidence="5" key="1">
    <citation type="journal article" date="2010" name="Genome Biol.">
        <title>Genome sequence of the necrotrophic plant pathogen Pythium ultimum reveals original pathogenicity mechanisms and effector repertoire.</title>
        <authorList>
            <person name="Levesque C.A."/>
            <person name="Brouwer H."/>
            <person name="Cano L."/>
            <person name="Hamilton J.P."/>
            <person name="Holt C."/>
            <person name="Huitema E."/>
            <person name="Raffaele S."/>
            <person name="Robideau G.P."/>
            <person name="Thines M."/>
            <person name="Win J."/>
            <person name="Zerillo M.M."/>
            <person name="Beakes G.W."/>
            <person name="Boore J.L."/>
            <person name="Busam D."/>
            <person name="Dumas B."/>
            <person name="Ferriera S."/>
            <person name="Fuerstenberg S.I."/>
            <person name="Gachon C.M."/>
            <person name="Gaulin E."/>
            <person name="Govers F."/>
            <person name="Grenville-Briggs L."/>
            <person name="Horner N."/>
            <person name="Hostetler J."/>
            <person name="Jiang R.H."/>
            <person name="Johnson J."/>
            <person name="Krajaejun T."/>
            <person name="Lin H."/>
            <person name="Meijer H.J."/>
            <person name="Moore B."/>
            <person name="Morris P."/>
            <person name="Phuntmart V."/>
            <person name="Puiu D."/>
            <person name="Shetty J."/>
            <person name="Stajich J.E."/>
            <person name="Tripathy S."/>
            <person name="Wawra S."/>
            <person name="van West P."/>
            <person name="Whitty B.R."/>
            <person name="Coutinho P.M."/>
            <person name="Henrissat B."/>
            <person name="Martin F."/>
            <person name="Thomas P.D."/>
            <person name="Tyler B.M."/>
            <person name="De Vries R.P."/>
            <person name="Kamoun S."/>
            <person name="Yandell M."/>
            <person name="Tisserat N."/>
            <person name="Buell C.R."/>
        </authorList>
    </citation>
    <scope>NUCLEOTIDE SEQUENCE</scope>
    <source>
        <strain evidence="5">DAOM:BR144</strain>
    </source>
</reference>
<dbReference type="Gene3D" id="3.30.2350.10">
    <property type="entry name" value="Pseudouridine synthase"/>
    <property type="match status" value="1"/>
</dbReference>
<dbReference type="InterPro" id="IPR006145">
    <property type="entry name" value="PsdUridine_synth_RsuA/RluA"/>
</dbReference>
<dbReference type="HOGENOM" id="CLU_044662_0_0_1"/>
<feature type="domain" description="Pseudouridine synthase RsuA/RluA-like" evidence="3">
    <location>
        <begin position="62"/>
        <end position="320"/>
    </location>
</feature>
<dbReference type="Pfam" id="PF00849">
    <property type="entry name" value="PseudoU_synth_2"/>
    <property type="match status" value="1"/>
</dbReference>
<dbReference type="GO" id="GO:0003723">
    <property type="term" value="F:RNA binding"/>
    <property type="evidence" value="ECO:0007669"/>
    <property type="project" value="InterPro"/>
</dbReference>
<dbReference type="InterPro" id="IPR020103">
    <property type="entry name" value="PsdUridine_synth_cat_dom_sf"/>
</dbReference>
<dbReference type="PANTHER" id="PTHR21600:SF87">
    <property type="entry name" value="RNA PSEUDOURIDYLATE SYNTHASE DOMAIN-CONTAINING PROTEIN 1"/>
    <property type="match status" value="1"/>
</dbReference>
<reference evidence="5" key="2">
    <citation type="submission" date="2010-04" db="EMBL/GenBank/DDBJ databases">
        <authorList>
            <person name="Buell R."/>
            <person name="Hamilton J."/>
            <person name="Hostetler J."/>
        </authorList>
    </citation>
    <scope>NUCLEOTIDE SEQUENCE [LARGE SCALE GENOMIC DNA]</scope>
    <source>
        <strain evidence="5">DAOM:BR144</strain>
    </source>
</reference>
<dbReference type="PANTHER" id="PTHR21600">
    <property type="entry name" value="MITOCHONDRIAL RNA PSEUDOURIDINE SYNTHASE"/>
    <property type="match status" value="1"/>
</dbReference>
<dbReference type="CDD" id="cd02869">
    <property type="entry name" value="PseudoU_synth_RluA_like"/>
    <property type="match status" value="1"/>
</dbReference>
<evidence type="ECO:0000259" key="3">
    <source>
        <dbReference type="Pfam" id="PF00849"/>
    </source>
</evidence>
<dbReference type="eggNOG" id="KOG1919">
    <property type="taxonomic scope" value="Eukaryota"/>
</dbReference>
<dbReference type="Gene3D" id="1.10.30.10">
    <property type="entry name" value="High mobility group box domain"/>
    <property type="match status" value="1"/>
</dbReference>
<evidence type="ECO:0000313" key="4">
    <source>
        <dbReference type="EnsemblProtists" id="PYU1_T000294"/>
    </source>
</evidence>
<proteinExistence type="inferred from homology"/>
<name>K3W5Q3_GLOUD</name>
<dbReference type="STRING" id="431595.K3W5Q3"/>
<keyword evidence="5" id="KW-1185">Reference proteome</keyword>
<dbReference type="GO" id="GO:0009982">
    <property type="term" value="F:pseudouridine synthase activity"/>
    <property type="evidence" value="ECO:0007669"/>
    <property type="project" value="InterPro"/>
</dbReference>
<dbReference type="InterPro" id="IPR036910">
    <property type="entry name" value="HMG_box_dom_sf"/>
</dbReference>
<evidence type="ECO:0000313" key="5">
    <source>
        <dbReference type="Proteomes" id="UP000019132"/>
    </source>
</evidence>
<organism evidence="4 5">
    <name type="scientific">Globisporangium ultimum (strain ATCC 200006 / CBS 805.95 / DAOM BR144)</name>
    <name type="common">Pythium ultimum</name>
    <dbReference type="NCBI Taxonomy" id="431595"/>
    <lineage>
        <taxon>Eukaryota</taxon>
        <taxon>Sar</taxon>
        <taxon>Stramenopiles</taxon>
        <taxon>Oomycota</taxon>
        <taxon>Peronosporomycetes</taxon>
        <taxon>Pythiales</taxon>
        <taxon>Pythiaceae</taxon>
        <taxon>Globisporangium</taxon>
    </lineage>
</organism>
<evidence type="ECO:0000256" key="1">
    <source>
        <dbReference type="ARBA" id="ARBA00010876"/>
    </source>
</evidence>
<evidence type="ECO:0000256" key="2">
    <source>
        <dbReference type="SAM" id="MobiDB-lite"/>
    </source>
</evidence>
<dbReference type="InParanoid" id="K3W5Q3"/>
<dbReference type="VEuPathDB" id="FungiDB:PYU1_G000294"/>
<protein>
    <recommendedName>
        <fullName evidence="3">Pseudouridine synthase RsuA/RluA-like domain-containing protein</fullName>
    </recommendedName>
</protein>
<dbReference type="EMBL" id="GL376636">
    <property type="status" value="NOT_ANNOTATED_CDS"/>
    <property type="molecule type" value="Genomic_DNA"/>
</dbReference>
<dbReference type="GO" id="GO:0000455">
    <property type="term" value="P:enzyme-directed rRNA pseudouridine synthesis"/>
    <property type="evidence" value="ECO:0007669"/>
    <property type="project" value="TreeGrafter"/>
</dbReference>
<sequence>MLDALTLRVIAKDAHFLVVNKGADERLDGDFEVTIEKALYRDFPDVKKFRWIHQLDFALACKLFREKRVQKEYLAVVRGHLPFDPSEHIAQLQAAAAAASKDNVASRGSIPTQCTLSKLGWLIQDTEEIERLKTQHKGSQAHQRDPAYPRGVRHGPSLYHMEQLQLIRERDEKGRELTEEERKVIETRWRDLAPETQEPYKARGKRDRERFMQEIEAFLDTEKDKLRKKRRYDTLGTVESADNEDKAPSEPVGYVFEDPIAEPDGDLFRMQIGTPAVPGKASSTIAFVLGHATYNGEPVTKVLLRPLTGRRHQLRLHLSHHGFPILGDVTYGDPDDDAQRMMLHAWKLWFMAPQEAKTKYGDLYFASPDPFEAIVPNKREVTTITYQRQQQQQKDA</sequence>
<dbReference type="EnsemblProtists" id="PYU1_T000294">
    <property type="protein sequence ID" value="PYU1_T000294"/>
    <property type="gene ID" value="PYU1_G000294"/>
</dbReference>
<dbReference type="OMA" id="EWTEFVA"/>
<dbReference type="AlphaFoldDB" id="K3W5Q3"/>
<feature type="region of interest" description="Disordered" evidence="2">
    <location>
        <begin position="134"/>
        <end position="155"/>
    </location>
</feature>
<reference evidence="4" key="3">
    <citation type="submission" date="2015-02" db="UniProtKB">
        <authorList>
            <consortium name="EnsemblProtists"/>
        </authorList>
    </citation>
    <scope>IDENTIFICATION</scope>
    <source>
        <strain evidence="4">DAOM BR144</strain>
    </source>
</reference>
<accession>K3W5Q3</accession>
<comment type="similarity">
    <text evidence="1">Belongs to the pseudouridine synthase RluA family.</text>
</comment>
<dbReference type="InterPro" id="IPR050188">
    <property type="entry name" value="RluA_PseudoU_synthase"/>
</dbReference>